<name>A0A3E2NQQ8_9SPHI</name>
<accession>A0A3E2NQQ8</accession>
<gene>
    <name evidence="2" type="ORF">DYU05_14415</name>
</gene>
<evidence type="ECO:0000313" key="2">
    <source>
        <dbReference type="EMBL" id="RFZ83325.1"/>
    </source>
</evidence>
<protein>
    <recommendedName>
        <fullName evidence="4">Carboxypeptidase-like regulatory domain-containing protein</fullName>
    </recommendedName>
</protein>
<evidence type="ECO:0000256" key="1">
    <source>
        <dbReference type="SAM" id="SignalP"/>
    </source>
</evidence>
<dbReference type="SUPFAM" id="SSF49464">
    <property type="entry name" value="Carboxypeptidase regulatory domain-like"/>
    <property type="match status" value="1"/>
</dbReference>
<feature type="chain" id="PRO_5017672928" description="Carboxypeptidase-like regulatory domain-containing protein" evidence="1">
    <location>
        <begin position="20"/>
        <end position="233"/>
    </location>
</feature>
<dbReference type="AlphaFoldDB" id="A0A3E2NQQ8"/>
<evidence type="ECO:0000313" key="3">
    <source>
        <dbReference type="Proteomes" id="UP000260823"/>
    </source>
</evidence>
<sequence length="233" mass="27032">MLKCLFVACLCLFSLVTKAQFKGRVLENNTRIGLSNVWIENLRNKQNTLSDKNGNFNLPAKVGDLVLFKAFAYQTDTLLVIKLSNTEVFLEPQQIQLNQVNVVTTEVKKILSSDPLLQNETVRYHRDAKGRLDGGLTFRLFYWKKPERDRAKLEKKLHEFEVVDRINAVFTPQIISRYVPLKGEELDNFINLYTPTVKVFTNEEFNLLNYLNTSYKKFQELSPDKRKPQPLGN</sequence>
<proteinExistence type="predicted"/>
<comment type="caution">
    <text evidence="2">The sequence shown here is derived from an EMBL/GenBank/DDBJ whole genome shotgun (WGS) entry which is preliminary data.</text>
</comment>
<dbReference type="EMBL" id="QWDE01000002">
    <property type="protein sequence ID" value="RFZ83325.1"/>
    <property type="molecule type" value="Genomic_DNA"/>
</dbReference>
<reference evidence="2 3" key="1">
    <citation type="submission" date="2018-08" db="EMBL/GenBank/DDBJ databases">
        <title>Mucilaginibacter terrae sp. nov., isolated from manganese diggings.</title>
        <authorList>
            <person name="Huang Y."/>
            <person name="Zhou Z."/>
        </authorList>
    </citation>
    <scope>NUCLEOTIDE SEQUENCE [LARGE SCALE GENOMIC DNA]</scope>
    <source>
        <strain evidence="2 3">ZH6</strain>
    </source>
</reference>
<keyword evidence="3" id="KW-1185">Reference proteome</keyword>
<feature type="signal peptide" evidence="1">
    <location>
        <begin position="1"/>
        <end position="19"/>
    </location>
</feature>
<dbReference type="OrthoDB" id="1118857at2"/>
<dbReference type="Proteomes" id="UP000260823">
    <property type="component" value="Unassembled WGS sequence"/>
</dbReference>
<dbReference type="InterPro" id="IPR008969">
    <property type="entry name" value="CarboxyPept-like_regulatory"/>
</dbReference>
<dbReference type="RefSeq" id="WP_117383800.1">
    <property type="nucleotide sequence ID" value="NZ_QWDE01000002.1"/>
</dbReference>
<evidence type="ECO:0008006" key="4">
    <source>
        <dbReference type="Google" id="ProtNLM"/>
    </source>
</evidence>
<keyword evidence="1" id="KW-0732">Signal</keyword>
<organism evidence="2 3">
    <name type="scientific">Mucilaginibacter terrenus</name>
    <dbReference type="NCBI Taxonomy" id="2482727"/>
    <lineage>
        <taxon>Bacteria</taxon>
        <taxon>Pseudomonadati</taxon>
        <taxon>Bacteroidota</taxon>
        <taxon>Sphingobacteriia</taxon>
        <taxon>Sphingobacteriales</taxon>
        <taxon>Sphingobacteriaceae</taxon>
        <taxon>Mucilaginibacter</taxon>
    </lineage>
</organism>